<name>C6C4G2_MUSP7</name>
<proteinExistence type="predicted"/>
<dbReference type="Proteomes" id="UP000002734">
    <property type="component" value="Chromosome"/>
</dbReference>
<organism evidence="1 2">
    <name type="scientific">Musicola paradisiaca (strain Ech703)</name>
    <name type="common">Dickeya paradisiaca</name>
    <name type="synonym">Dickeya dadantii</name>
    <dbReference type="NCBI Taxonomy" id="579405"/>
    <lineage>
        <taxon>Bacteria</taxon>
        <taxon>Pseudomonadati</taxon>
        <taxon>Pseudomonadota</taxon>
        <taxon>Gammaproteobacteria</taxon>
        <taxon>Enterobacterales</taxon>
        <taxon>Pectobacteriaceae</taxon>
        <taxon>Musicola</taxon>
    </lineage>
</organism>
<gene>
    <name evidence="1" type="ordered locus">Dd703_1740</name>
</gene>
<dbReference type="EMBL" id="CP001654">
    <property type="protein sequence ID" value="ACS85536.1"/>
    <property type="molecule type" value="Genomic_DNA"/>
</dbReference>
<keyword evidence="2" id="KW-1185">Reference proteome</keyword>
<sequence length="109" mass="12738">MKNNFVTQQDNNLNHIPPVLEKIATRFAYVTQHNESFTLSMLSSPYILGKVTLQDYEALLVYYPFLHRLTINMSTADYTIRLVATYLEIEKLYRKGIVLPDALLQHLYQ</sequence>
<accession>C6C4G2</accession>
<dbReference type="eggNOG" id="ENOG503463Z">
    <property type="taxonomic scope" value="Bacteria"/>
</dbReference>
<reference evidence="1" key="1">
    <citation type="submission" date="2009-06" db="EMBL/GenBank/DDBJ databases">
        <title>Complete sequence of Dickeya dadantii Ech703.</title>
        <authorList>
            <consortium name="US DOE Joint Genome Institute"/>
            <person name="Lucas S."/>
            <person name="Copeland A."/>
            <person name="Lapidus A."/>
            <person name="Glavina del Rio T."/>
            <person name="Dalin E."/>
            <person name="Tice H."/>
            <person name="Bruce D."/>
            <person name="Goodwin L."/>
            <person name="Pitluck S."/>
            <person name="Chertkov O."/>
            <person name="Brettin T."/>
            <person name="Detter J.C."/>
            <person name="Han C."/>
            <person name="Larimer F."/>
            <person name="Land M."/>
            <person name="Hauser L."/>
            <person name="Kyrpides N."/>
            <person name="Mikhailova N."/>
            <person name="Balakrishnan V."/>
            <person name="Glasner J."/>
            <person name="Perna N.T."/>
        </authorList>
    </citation>
    <scope>NUCLEOTIDE SEQUENCE [LARGE SCALE GENOMIC DNA]</scope>
    <source>
        <strain evidence="1">Ech703</strain>
    </source>
</reference>
<dbReference type="HOGENOM" id="CLU_2179653_0_0_6"/>
<dbReference type="AlphaFoldDB" id="C6C4G2"/>
<protein>
    <submittedName>
        <fullName evidence="1">Uncharacterized protein</fullName>
    </submittedName>
</protein>
<dbReference type="RefSeq" id="WP_012765353.1">
    <property type="nucleotide sequence ID" value="NC_012880.1"/>
</dbReference>
<evidence type="ECO:0000313" key="2">
    <source>
        <dbReference type="Proteomes" id="UP000002734"/>
    </source>
</evidence>
<evidence type="ECO:0000313" key="1">
    <source>
        <dbReference type="EMBL" id="ACS85536.1"/>
    </source>
</evidence>
<dbReference type="KEGG" id="dda:Dd703_1740"/>